<dbReference type="InterPro" id="IPR032088">
    <property type="entry name" value="SAT"/>
</dbReference>
<dbReference type="PANTHER" id="PTHR43775">
    <property type="entry name" value="FATTY ACID SYNTHASE"/>
    <property type="match status" value="1"/>
</dbReference>
<evidence type="ECO:0008006" key="11">
    <source>
        <dbReference type="Google" id="ProtNLM"/>
    </source>
</evidence>
<dbReference type="Gene3D" id="3.30.70.3290">
    <property type="match status" value="1"/>
</dbReference>
<keyword evidence="1" id="KW-0596">Phosphopantetheine</keyword>
<evidence type="ECO:0000313" key="10">
    <source>
        <dbReference type="Proteomes" id="UP001148614"/>
    </source>
</evidence>
<feature type="region of interest" description="Disordered" evidence="5">
    <location>
        <begin position="1627"/>
        <end position="1660"/>
    </location>
</feature>
<dbReference type="Pfam" id="PF02801">
    <property type="entry name" value="Ketoacyl-synt_C"/>
    <property type="match status" value="1"/>
</dbReference>
<evidence type="ECO:0000259" key="8">
    <source>
        <dbReference type="PROSITE" id="PS52019"/>
    </source>
</evidence>
<evidence type="ECO:0000256" key="1">
    <source>
        <dbReference type="ARBA" id="ARBA00022450"/>
    </source>
</evidence>
<dbReference type="InterPro" id="IPR006162">
    <property type="entry name" value="Ppantetheine_attach_site"/>
</dbReference>
<organism evidence="9 10">
    <name type="scientific">Xylaria arbuscula</name>
    <dbReference type="NCBI Taxonomy" id="114810"/>
    <lineage>
        <taxon>Eukaryota</taxon>
        <taxon>Fungi</taxon>
        <taxon>Dikarya</taxon>
        <taxon>Ascomycota</taxon>
        <taxon>Pezizomycotina</taxon>
        <taxon>Sordariomycetes</taxon>
        <taxon>Xylariomycetidae</taxon>
        <taxon>Xylariales</taxon>
        <taxon>Xylariaceae</taxon>
        <taxon>Xylaria</taxon>
    </lineage>
</organism>
<protein>
    <recommendedName>
        <fullName evidence="11">Carrier domain-containing protein</fullName>
    </recommendedName>
</protein>
<feature type="active site" description="Proton donor; for dehydratase activity" evidence="4">
    <location>
        <position position="1423"/>
    </location>
</feature>
<dbReference type="Pfam" id="PF00698">
    <property type="entry name" value="Acyl_transf_1"/>
    <property type="match status" value="1"/>
</dbReference>
<dbReference type="Proteomes" id="UP001148614">
    <property type="component" value="Unassembled WGS sequence"/>
</dbReference>
<dbReference type="SUPFAM" id="SSF55048">
    <property type="entry name" value="Probable ACP-binding domain of malonyl-CoA ACP transacylase"/>
    <property type="match status" value="1"/>
</dbReference>
<dbReference type="GO" id="GO:0004312">
    <property type="term" value="F:fatty acid synthase activity"/>
    <property type="evidence" value="ECO:0007669"/>
    <property type="project" value="TreeGrafter"/>
</dbReference>
<comment type="caution">
    <text evidence="9">The sequence shown here is derived from an EMBL/GenBank/DDBJ whole genome shotgun (WGS) entry which is preliminary data.</text>
</comment>
<evidence type="ECO:0000256" key="2">
    <source>
        <dbReference type="ARBA" id="ARBA00022553"/>
    </source>
</evidence>
<keyword evidence="10" id="KW-1185">Reference proteome</keyword>
<dbReference type="InterPro" id="IPR009081">
    <property type="entry name" value="PP-bd_ACP"/>
</dbReference>
<feature type="active site" description="Proton acceptor; for dehydratase activity" evidence="4">
    <location>
        <position position="1256"/>
    </location>
</feature>
<accession>A0A9W8TI94</accession>
<gene>
    <name evidence="9" type="ORF">NPX13_g8825</name>
</gene>
<dbReference type="InterPro" id="IPR036736">
    <property type="entry name" value="ACP-like_sf"/>
</dbReference>
<dbReference type="GO" id="GO:0044550">
    <property type="term" value="P:secondary metabolite biosynthetic process"/>
    <property type="evidence" value="ECO:0007669"/>
    <property type="project" value="TreeGrafter"/>
</dbReference>
<dbReference type="InterPro" id="IPR016036">
    <property type="entry name" value="Malonyl_transacylase_ACP-bd"/>
</dbReference>
<dbReference type="SUPFAM" id="SSF52151">
    <property type="entry name" value="FabD/lysophospholipase-like"/>
    <property type="match status" value="1"/>
</dbReference>
<dbReference type="InterPro" id="IPR016039">
    <property type="entry name" value="Thiolase-like"/>
</dbReference>
<reference evidence="9" key="1">
    <citation type="submission" date="2022-07" db="EMBL/GenBank/DDBJ databases">
        <title>Genome Sequence of Xylaria arbuscula.</title>
        <authorList>
            <person name="Buettner E."/>
        </authorList>
    </citation>
    <scope>NUCLEOTIDE SEQUENCE</scope>
    <source>
        <strain evidence="9">VT107</strain>
    </source>
</reference>
<dbReference type="EMBL" id="JANPWZ010002015">
    <property type="protein sequence ID" value="KAJ3561746.1"/>
    <property type="molecule type" value="Genomic_DNA"/>
</dbReference>
<dbReference type="GO" id="GO:0031177">
    <property type="term" value="F:phosphopantetheine binding"/>
    <property type="evidence" value="ECO:0007669"/>
    <property type="project" value="InterPro"/>
</dbReference>
<evidence type="ECO:0000256" key="3">
    <source>
        <dbReference type="ARBA" id="ARBA00022679"/>
    </source>
</evidence>
<dbReference type="InterPro" id="IPR014031">
    <property type="entry name" value="Ketoacyl_synth_C"/>
</dbReference>
<feature type="domain" description="Carrier" evidence="6">
    <location>
        <begin position="1555"/>
        <end position="1629"/>
    </location>
</feature>
<dbReference type="Gene3D" id="1.10.1200.10">
    <property type="entry name" value="ACP-like"/>
    <property type="match status" value="1"/>
</dbReference>
<dbReference type="PROSITE" id="PS00012">
    <property type="entry name" value="PHOSPHOPANTETHEINE"/>
    <property type="match status" value="1"/>
</dbReference>
<dbReference type="Gene3D" id="3.40.366.10">
    <property type="entry name" value="Malonyl-Coenzyme A Acyl Carrier Protein, domain 2"/>
    <property type="match status" value="1"/>
</dbReference>
<evidence type="ECO:0000259" key="7">
    <source>
        <dbReference type="PROSITE" id="PS52004"/>
    </source>
</evidence>
<keyword evidence="2" id="KW-0597">Phosphoprotein</keyword>
<feature type="region of interest" description="N-terminal hotdog fold" evidence="4">
    <location>
        <begin position="1215"/>
        <end position="1340"/>
    </location>
</feature>
<dbReference type="SUPFAM" id="SSF47336">
    <property type="entry name" value="ACP-like"/>
    <property type="match status" value="1"/>
</dbReference>
<dbReference type="InterPro" id="IPR049900">
    <property type="entry name" value="PKS_mFAS_DH"/>
</dbReference>
<dbReference type="InterPro" id="IPR016035">
    <property type="entry name" value="Acyl_Trfase/lysoPLipase"/>
</dbReference>
<dbReference type="InterPro" id="IPR001227">
    <property type="entry name" value="Ac_transferase_dom_sf"/>
</dbReference>
<keyword evidence="3" id="KW-0808">Transferase</keyword>
<dbReference type="PROSITE" id="PS52004">
    <property type="entry name" value="KS3_2"/>
    <property type="match status" value="1"/>
</dbReference>
<dbReference type="PANTHER" id="PTHR43775:SF37">
    <property type="entry name" value="SI:DKEY-61P9.11"/>
    <property type="match status" value="1"/>
</dbReference>
<feature type="domain" description="PKS/mFAS DH" evidence="8">
    <location>
        <begin position="1215"/>
        <end position="1510"/>
    </location>
</feature>
<dbReference type="Gene3D" id="3.40.47.10">
    <property type="match status" value="1"/>
</dbReference>
<dbReference type="SMART" id="SM00823">
    <property type="entry name" value="PKS_PP"/>
    <property type="match status" value="1"/>
</dbReference>
<evidence type="ECO:0000256" key="5">
    <source>
        <dbReference type="SAM" id="MobiDB-lite"/>
    </source>
</evidence>
<dbReference type="InterPro" id="IPR050091">
    <property type="entry name" value="PKS_NRPS_Biosynth_Enz"/>
</dbReference>
<dbReference type="PROSITE" id="PS52019">
    <property type="entry name" value="PKS_MFAS_DH"/>
    <property type="match status" value="1"/>
</dbReference>
<feature type="domain" description="Ketosynthase family 3 (KS3)" evidence="7">
    <location>
        <begin position="365"/>
        <end position="788"/>
    </location>
</feature>
<dbReference type="CDD" id="cd00833">
    <property type="entry name" value="PKS"/>
    <property type="match status" value="1"/>
</dbReference>
<sequence>MSSRQHHVLLLGDQTDNVTTCIIDLYRASKRSGLLARFLSDASDVCKNEFGSLQPCFRKETPRFESLLDMAENHAKTDGSPVLASCAVSYFARLGQLVLRAEHDPTILSSPRVLIGLCINIFPAALAATARSATELAQLSLEGFPSYLNTIIANHTRTKQIEQVHGSWSCMVSTQSETDLQSLLDKFHDELDIPNHKRTWIGVIGSSWVTVSGPPSTLELLKAECPEFRNLSPVTLPVASAVHAPHLPAFEFKSTARPSYIWDYPIQEGACIMATDDCVPYTARTLGEVAQRIIPAVLRTPLKIQGTFTATAKYLKKLGSTAAISVIGPSAQAASLIQTLKYAGVSVTVLLVPDNVRNTAQRDGTGAVAIVGMSARLPQANDLVEFWQLLLEGRTTHKRIPSDRFNLDDFYDPTGAKTNSMMSTDGCFLSDPGGFDARLFNMSPREAIHVDPTHRLLLMASHEALERAGHNPEAGPSRNTRTAVYFGQNADVWREANAEQGVDTFTAPGILRAFSPGRVSHYFGFQGATYSVDSACSSSATAIQLACDALIHRKCDMALAGGAQIASSPFEFCALGRSGFLSQCGGCKTFRADADGYCRGEGVGVIVLKRLEDALADNDNIEAVITGWGRNSSGASSITHPHSEAQEKLIRQVLRQTYASPDQIGYVECHGTGTIVGDLAEMISITNVFGKHFTRDVPIHVGSLKANVGHSESAAGVSSVVKAALMLKKGVIPPQAGIAPETRLHPGFADLDVSPICIASQPDRIYKEKILVNNFDAAQAIRGGIFDNTAKDDLPLRSAYAIQSTRDLIDQLENDIAHPDRNVATVTGKPKVIFMFNGQGSHFFCIARELYNTHPAFHKSLDSLQGMCQELYPQMRRTIINILADEGTHIDGSFVVEEQLAIVCVQLALADLWRSWGVQPDMVLGHSIGEYAALSVAGVLSVADTLWLVAKRAELLDETYTAGEYGMLSLSATADDVLALLNDHGLQDSCDLACFNSDTSHVVGGLTTELLKLEMYAKSKDIATQSLAMGYAGHCRIMERICEPLRKIARKVSFFAPRIPVCSSVTGEITSHEGRFTADHIVLHARQPVRFSDSLKRIEAIFKNEPVSPAWIDIGPNSTCLTMLRQTLNVSPSHLLSSLCKSESNWKTLTTSAGKAYAAGVKIDWSEFHRPFVPMLKLLDLPTYAFTLKTFWQPYTLATACAAGIDMSGRTQQEHEFTPTAAVQRIRNQKIGTERIEVTFISSLADLRLRDAIEGHRIEGSCVCPASVYVDMAVTAAAYIHGIVRPNKMELSPPRKKTEWNGNISFHSEAGDHGSCQVPLTASVIGTGVKGKDVMQQACLRCANIINTEGDSQPHIDHLHRRMFYKLYDTVVKYSNRYQGIVEVWSPEMPDDADAQEIGAEVKLSEIPDVERGAYMLSPYHSDALVHVGGFMLNIKLSEAEADTLYFSSGIGSITLFAELSADKTYRSYCSLSGMLGGKPVADVYIFTENEIVGFVAGLKFQRMKKAALKALLHGTQRAQPSPTIAPAQRPTYPLNSDAHGAALRGLPLSSNGQDNMADSFISALIEESGVDPDDLKDSASLSELGVDSLMGIAIIQKMKSSTGHTLPISMISELQTIRDVRDRLGSLNSEATSQSCDTNVRAGRSSNNPPQKQRSSPPR</sequence>
<proteinExistence type="predicted"/>
<dbReference type="SMART" id="SM00827">
    <property type="entry name" value="PKS_AT"/>
    <property type="match status" value="1"/>
</dbReference>
<evidence type="ECO:0000256" key="4">
    <source>
        <dbReference type="PROSITE-ProRule" id="PRU01363"/>
    </source>
</evidence>
<dbReference type="SMART" id="SM00825">
    <property type="entry name" value="PKS_KS"/>
    <property type="match status" value="1"/>
</dbReference>
<dbReference type="SUPFAM" id="SSF53901">
    <property type="entry name" value="Thiolase-like"/>
    <property type="match status" value="1"/>
</dbReference>
<name>A0A9W8TI94_9PEZI</name>
<dbReference type="InterPro" id="IPR042104">
    <property type="entry name" value="PKS_dehydratase_sf"/>
</dbReference>
<dbReference type="InterPro" id="IPR014043">
    <property type="entry name" value="Acyl_transferase_dom"/>
</dbReference>
<dbReference type="InterPro" id="IPR020806">
    <property type="entry name" value="PKS_PP-bd"/>
</dbReference>
<dbReference type="VEuPathDB" id="FungiDB:F4678DRAFT_467398"/>
<dbReference type="Pfam" id="PF16073">
    <property type="entry name" value="SAT"/>
    <property type="match status" value="1"/>
</dbReference>
<dbReference type="GO" id="GO:0006633">
    <property type="term" value="P:fatty acid biosynthetic process"/>
    <property type="evidence" value="ECO:0007669"/>
    <property type="project" value="TreeGrafter"/>
</dbReference>
<feature type="region of interest" description="C-terminal hotdog fold" evidence="4">
    <location>
        <begin position="1356"/>
        <end position="1510"/>
    </location>
</feature>
<dbReference type="InterPro" id="IPR014030">
    <property type="entry name" value="Ketoacyl_synth_N"/>
</dbReference>
<dbReference type="InterPro" id="IPR020841">
    <property type="entry name" value="PKS_Beta-ketoAc_synthase_dom"/>
</dbReference>
<evidence type="ECO:0000313" key="9">
    <source>
        <dbReference type="EMBL" id="KAJ3561746.1"/>
    </source>
</evidence>
<dbReference type="Gene3D" id="3.10.129.110">
    <property type="entry name" value="Polyketide synthase dehydratase"/>
    <property type="match status" value="2"/>
</dbReference>
<dbReference type="PROSITE" id="PS50075">
    <property type="entry name" value="CARRIER"/>
    <property type="match status" value="1"/>
</dbReference>
<dbReference type="Pfam" id="PF00550">
    <property type="entry name" value="PP-binding"/>
    <property type="match status" value="1"/>
</dbReference>
<evidence type="ECO:0000259" key="6">
    <source>
        <dbReference type="PROSITE" id="PS50075"/>
    </source>
</evidence>
<dbReference type="Pfam" id="PF00109">
    <property type="entry name" value="ketoacyl-synt"/>
    <property type="match status" value="1"/>
</dbReference>